<feature type="domain" description="FAD dependent oxidoreductase" evidence="3">
    <location>
        <begin position="31"/>
        <end position="382"/>
    </location>
</feature>
<dbReference type="SUPFAM" id="SSF51905">
    <property type="entry name" value="FAD/NAD(P)-binding domain"/>
    <property type="match status" value="1"/>
</dbReference>
<gene>
    <name evidence="4" type="ORF">F0357_02520</name>
</gene>
<dbReference type="Gene3D" id="3.30.9.10">
    <property type="entry name" value="D-Amino Acid Oxidase, subunit A, domain 2"/>
    <property type="match status" value="1"/>
</dbReference>
<accession>A0A6A7XYN4</accession>
<feature type="region of interest" description="Disordered" evidence="2">
    <location>
        <begin position="1"/>
        <end position="23"/>
    </location>
</feature>
<name>A0A6A7XYN4_9HYPH</name>
<comment type="caution">
    <text evidence="4">The sequence shown here is derived from an EMBL/GenBank/DDBJ whole genome shotgun (WGS) entry which is preliminary data.</text>
</comment>
<evidence type="ECO:0000256" key="2">
    <source>
        <dbReference type="SAM" id="MobiDB-lite"/>
    </source>
</evidence>
<dbReference type="InterPro" id="IPR036188">
    <property type="entry name" value="FAD/NAD-bd_sf"/>
</dbReference>
<organism evidence="4 5">
    <name type="scientific">Segnochrobactrum spirostomi</name>
    <dbReference type="NCBI Taxonomy" id="2608987"/>
    <lineage>
        <taxon>Bacteria</taxon>
        <taxon>Pseudomonadati</taxon>
        <taxon>Pseudomonadota</taxon>
        <taxon>Alphaproteobacteria</taxon>
        <taxon>Hyphomicrobiales</taxon>
        <taxon>Segnochrobactraceae</taxon>
        <taxon>Segnochrobactrum</taxon>
    </lineage>
</organism>
<protein>
    <submittedName>
        <fullName evidence="4">FAD-binding oxidoreductase</fullName>
    </submittedName>
</protein>
<keyword evidence="1" id="KW-0560">Oxidoreductase</keyword>
<evidence type="ECO:0000256" key="1">
    <source>
        <dbReference type="ARBA" id="ARBA00023002"/>
    </source>
</evidence>
<proteinExistence type="predicted"/>
<dbReference type="Pfam" id="PF01266">
    <property type="entry name" value="DAO"/>
    <property type="match status" value="1"/>
</dbReference>
<evidence type="ECO:0000313" key="4">
    <source>
        <dbReference type="EMBL" id="MQT11565.1"/>
    </source>
</evidence>
<keyword evidence="5" id="KW-1185">Reference proteome</keyword>
<dbReference type="Proteomes" id="UP000332515">
    <property type="component" value="Unassembled WGS sequence"/>
</dbReference>
<dbReference type="InterPro" id="IPR006076">
    <property type="entry name" value="FAD-dep_OxRdtase"/>
</dbReference>
<dbReference type="PANTHER" id="PTHR13847">
    <property type="entry name" value="SARCOSINE DEHYDROGENASE-RELATED"/>
    <property type="match status" value="1"/>
</dbReference>
<evidence type="ECO:0000313" key="5">
    <source>
        <dbReference type="Proteomes" id="UP000332515"/>
    </source>
</evidence>
<dbReference type="RefSeq" id="WP_153478386.1">
    <property type="nucleotide sequence ID" value="NZ_VWNA01000001.1"/>
</dbReference>
<sequence>MLNDPRSHGLWEKTAPPAPATAPLAGETRADVVIVGGGFTGLSAALHLAEAGIEAVVLEGSEIGFGGSGRNVGLVNAGMWVMPDDLPGTLGVEHGGRLLDLLGNGPNLVFDLIARHAIACEAVRTGTLHCAVGAGGFAELRDRAAQWSSRGAPVHLLGPAEAARKIGSRAYTGALLDLRAGTVQPLAYVRGLAHAAIAAGARVHTGSPVVAADRTGNAWTVRTKAGAVRADWVIVATNAYTTTPWHEVRAELVHLPYFNFATAPLSERARATILPERQGAWDTREVLTSFRFDQAGRLVFGSVGALRGTGLAVHRAWAHRAMRKLFPEIGPVTFEAEWYGLIGMTSNHLPRFHRFAPNVVGFSGYNGRGIAPGTVFGKVLAEHVRGAVSEAALPLPVTAPEQIGFRAAKEAYYEVGAQIAHLADARLPARAG</sequence>
<dbReference type="GO" id="GO:0005737">
    <property type="term" value="C:cytoplasm"/>
    <property type="evidence" value="ECO:0007669"/>
    <property type="project" value="TreeGrafter"/>
</dbReference>
<dbReference type="AlphaFoldDB" id="A0A6A7XYN4"/>
<dbReference type="EMBL" id="VWNA01000001">
    <property type="protein sequence ID" value="MQT11565.1"/>
    <property type="molecule type" value="Genomic_DNA"/>
</dbReference>
<dbReference type="GO" id="GO:0016491">
    <property type="term" value="F:oxidoreductase activity"/>
    <property type="evidence" value="ECO:0007669"/>
    <property type="project" value="UniProtKB-KW"/>
</dbReference>
<evidence type="ECO:0000259" key="3">
    <source>
        <dbReference type="Pfam" id="PF01266"/>
    </source>
</evidence>
<dbReference type="PRINTS" id="PR00411">
    <property type="entry name" value="PNDRDTASEI"/>
</dbReference>
<reference evidence="4 5" key="1">
    <citation type="submission" date="2019-09" db="EMBL/GenBank/DDBJ databases">
        <title>Segnochrobactrum spirostomi gen. nov., sp. nov., isolated from the ciliate Spirostomum cf. yagiui and description of a novel family, Segnochrobactraceae fam. nov. within the order Rhizobiales of the class Alphaproteobacteria.</title>
        <authorList>
            <person name="Akter S."/>
            <person name="Shazib S.U.A."/>
            <person name="Shin M.K."/>
        </authorList>
    </citation>
    <scope>NUCLEOTIDE SEQUENCE [LARGE SCALE GENOMIC DNA]</scope>
    <source>
        <strain evidence="4 5">Sp-1</strain>
    </source>
</reference>
<dbReference type="PANTHER" id="PTHR13847:SF281">
    <property type="entry name" value="FAD DEPENDENT OXIDOREDUCTASE DOMAIN-CONTAINING PROTEIN"/>
    <property type="match status" value="1"/>
</dbReference>
<feature type="compositionally biased region" description="Basic and acidic residues" evidence="2">
    <location>
        <begin position="1"/>
        <end position="11"/>
    </location>
</feature>
<dbReference type="Gene3D" id="3.50.50.60">
    <property type="entry name" value="FAD/NAD(P)-binding domain"/>
    <property type="match status" value="1"/>
</dbReference>